<name>A0A182QDV3_9DIPT</name>
<reference evidence="3" key="1">
    <citation type="submission" date="2014-01" db="EMBL/GenBank/DDBJ databases">
        <title>The Genome Sequence of Anopheles farauti FAR1 (V2).</title>
        <authorList>
            <consortium name="The Broad Institute Genomics Platform"/>
            <person name="Neafsey D.E."/>
            <person name="Besansky N."/>
            <person name="Howell P."/>
            <person name="Walton C."/>
            <person name="Young S.K."/>
            <person name="Zeng Q."/>
            <person name="Gargeya S."/>
            <person name="Fitzgerald M."/>
            <person name="Haas B."/>
            <person name="Abouelleil A."/>
            <person name="Allen A.W."/>
            <person name="Alvarado L."/>
            <person name="Arachchi H.M."/>
            <person name="Berlin A.M."/>
            <person name="Chapman S.B."/>
            <person name="Gainer-Dewar J."/>
            <person name="Goldberg J."/>
            <person name="Griggs A."/>
            <person name="Gujja S."/>
            <person name="Hansen M."/>
            <person name="Howarth C."/>
            <person name="Imamovic A."/>
            <person name="Ireland A."/>
            <person name="Larimer J."/>
            <person name="McCowan C."/>
            <person name="Murphy C."/>
            <person name="Pearson M."/>
            <person name="Poon T.W."/>
            <person name="Priest M."/>
            <person name="Roberts A."/>
            <person name="Saif S."/>
            <person name="Shea T."/>
            <person name="Sisk P."/>
            <person name="Sykes S."/>
            <person name="Wortman J."/>
            <person name="Nusbaum C."/>
            <person name="Birren B."/>
        </authorList>
    </citation>
    <scope>NUCLEOTIDE SEQUENCE [LARGE SCALE GENOMIC DNA]</scope>
    <source>
        <strain evidence="3">FAR1</strain>
    </source>
</reference>
<evidence type="ECO:0000313" key="3">
    <source>
        <dbReference type="Proteomes" id="UP000075886"/>
    </source>
</evidence>
<protein>
    <submittedName>
        <fullName evidence="2">Uncharacterized protein</fullName>
    </submittedName>
</protein>
<evidence type="ECO:0000256" key="1">
    <source>
        <dbReference type="SAM" id="MobiDB-lite"/>
    </source>
</evidence>
<feature type="region of interest" description="Disordered" evidence="1">
    <location>
        <begin position="1"/>
        <end position="28"/>
    </location>
</feature>
<dbReference type="EnsemblMetazoa" id="AFAF008167-RA">
    <property type="protein sequence ID" value="AFAF008167-PA"/>
    <property type="gene ID" value="AFAF008167"/>
</dbReference>
<proteinExistence type="predicted"/>
<feature type="compositionally biased region" description="Basic and acidic residues" evidence="1">
    <location>
        <begin position="1"/>
        <end position="15"/>
    </location>
</feature>
<organism evidence="2 3">
    <name type="scientific">Anopheles farauti</name>
    <dbReference type="NCBI Taxonomy" id="69004"/>
    <lineage>
        <taxon>Eukaryota</taxon>
        <taxon>Metazoa</taxon>
        <taxon>Ecdysozoa</taxon>
        <taxon>Arthropoda</taxon>
        <taxon>Hexapoda</taxon>
        <taxon>Insecta</taxon>
        <taxon>Pterygota</taxon>
        <taxon>Neoptera</taxon>
        <taxon>Endopterygota</taxon>
        <taxon>Diptera</taxon>
        <taxon>Nematocera</taxon>
        <taxon>Culicoidea</taxon>
        <taxon>Culicidae</taxon>
        <taxon>Anophelinae</taxon>
        <taxon>Anopheles</taxon>
    </lineage>
</organism>
<evidence type="ECO:0000313" key="2">
    <source>
        <dbReference type="EnsemblMetazoa" id="AFAF008167-PA"/>
    </source>
</evidence>
<reference evidence="2" key="2">
    <citation type="submission" date="2020-05" db="UniProtKB">
        <authorList>
            <consortium name="EnsemblMetazoa"/>
        </authorList>
    </citation>
    <scope>IDENTIFICATION</scope>
    <source>
        <strain evidence="2">FAR1</strain>
    </source>
</reference>
<dbReference type="VEuPathDB" id="VectorBase:AFAF008167"/>
<accession>A0A182QDV3</accession>
<dbReference type="AlphaFoldDB" id="A0A182QDV3"/>
<sequence length="162" mass="19226">MYHMTRMLENKHDYQTQKPQDNSRQKVSRNSRLIYENLQCKLRKLAFDTLANKIFDKMPELIVNMHHNRSNQITPETKLLQDTLRATLYCYLGKPTDECEEHVFNHLCFGLTKFVEHIIAKVDNNQPDLEENTWFNSAEQPTYPLAVELARKALKERKQKMS</sequence>
<keyword evidence="3" id="KW-1185">Reference proteome</keyword>
<dbReference type="EMBL" id="AXCN02000278">
    <property type="status" value="NOT_ANNOTATED_CDS"/>
    <property type="molecule type" value="Genomic_DNA"/>
</dbReference>
<dbReference type="Proteomes" id="UP000075886">
    <property type="component" value="Unassembled WGS sequence"/>
</dbReference>